<dbReference type="AlphaFoldDB" id="A0A391P2D9"/>
<sequence length="895" mass="95513">MKKRRRQSFFAVLLALVLALSGFTIPGGETVKAASDEADFTVEDGVLTGYTGNDEDVVIPSEVGGETVTTIETTAFLMLDNLKSVTIPTTVTKISQNAFMYCENLDSVTFEGKVDEIESEAFSCCATVITFYCQSQYESYYEDMKDLITDQGAVVDASLPDSGKTDPDPTPNPGPEPSKTDAFGLTETEDGTGYIVTSYDISKGGANVAIPKEYNGKPIVAIGDKAFDRTEANVGFANWITSITIPDTVTSIGKNAFYGCTRLESITLPEGLESIGDEAFRHCNSLKKIEIPASVTSIGDLAFKQAGGAHLAEINVAADNKNYSSIDGVLFSKDGKTLICYPTGKVGTPYKMPDSTEVIANDAFKGDANTVDTATLDGQHKLTGIELSKNLKKVGARAFMQTSLESITIGSDIEYEEYAFDGCKNVKELIIKEGVTEIPDALFYGFENCTTVKLPSTLKKIGYRAFDRLGATEIELPEGLEEIGEEAFENSEIKELKIPASVTKIGDRAFYSMDKLTKVEFAKGAKIERVGAYAFNHCTALEKVVLPDSVKILENGVFSYCYQLSDVTLSKNLKELGDGVFSGSGIGSIELPDSIEKMGSCVFRDCYFGTDDERSLTSVKMPANLKELGTCTFEGCAALTSVEFPENIKLTTVPADTFFNCHALTYIYLPEAIATTEGCAFGSMKLVDESTANSQPIVIEYANKDLKRSIFDTYSFDPGDAYYLGEDGFYYTTEEVSADEDDKSNGVYDEIKKTEDDYQANGTTTAKRSAGTSLATCGCGTVGGSAKLSPSSNPIFKYKPASSGSNAGGNGGSNNGGNGNNGGTGIGGSENKGNGSGSGNKGTTVASNKNGNSKKVTGRVVKSGDENAFGLYLMLLCVAACGGSAVIISKKRKNR</sequence>
<reference evidence="5" key="1">
    <citation type="submission" date="2018-09" db="EMBL/GenBank/DDBJ databases">
        <title>Draft Genome Sequence of Mediterraneibacter sp. KCTC 15684.</title>
        <authorList>
            <person name="Kim J.S."/>
            <person name="Han K.I."/>
            <person name="Suh M.K."/>
            <person name="Lee K.C."/>
            <person name="Eom M.K."/>
            <person name="Lee J.H."/>
            <person name="Park S.H."/>
            <person name="Kang S.W."/>
            <person name="Park J.E."/>
            <person name="Oh B.S."/>
            <person name="Yu S.Y."/>
            <person name="Choi S.H."/>
            <person name="Lee D.H."/>
            <person name="Yoon H."/>
            <person name="Kim B."/>
            <person name="Yang S.J."/>
            <person name="Lee J.S."/>
        </authorList>
    </citation>
    <scope>NUCLEOTIDE SEQUENCE [LARGE SCALE GENOMIC DNA]</scope>
    <source>
        <strain evidence="5">KCTC 15684</strain>
    </source>
</reference>
<feature type="chain" id="PRO_5038750122" description="Cell surface protein" evidence="3">
    <location>
        <begin position="27"/>
        <end position="895"/>
    </location>
</feature>
<organism evidence="4 5">
    <name type="scientific">Mediterraneibacter butyricigenes</name>
    <dbReference type="NCBI Taxonomy" id="2316025"/>
    <lineage>
        <taxon>Bacteria</taxon>
        <taxon>Bacillati</taxon>
        <taxon>Bacillota</taxon>
        <taxon>Clostridia</taxon>
        <taxon>Lachnospirales</taxon>
        <taxon>Lachnospiraceae</taxon>
        <taxon>Mediterraneibacter</taxon>
    </lineage>
</organism>
<feature type="region of interest" description="Disordered" evidence="1">
    <location>
        <begin position="797"/>
        <end position="858"/>
    </location>
</feature>
<comment type="caution">
    <text evidence="4">The sequence shown here is derived from an EMBL/GenBank/DDBJ whole genome shotgun (WGS) entry which is preliminary data.</text>
</comment>
<feature type="signal peptide" evidence="3">
    <location>
        <begin position="1"/>
        <end position="26"/>
    </location>
</feature>
<evidence type="ECO:0000256" key="1">
    <source>
        <dbReference type="SAM" id="MobiDB-lite"/>
    </source>
</evidence>
<evidence type="ECO:0000313" key="4">
    <source>
        <dbReference type="EMBL" id="GCA67665.1"/>
    </source>
</evidence>
<evidence type="ECO:0008006" key="6">
    <source>
        <dbReference type="Google" id="ProtNLM"/>
    </source>
</evidence>
<feature type="compositionally biased region" description="Gly residues" evidence="1">
    <location>
        <begin position="806"/>
        <end position="840"/>
    </location>
</feature>
<dbReference type="RefSeq" id="WP_119298270.1">
    <property type="nucleotide sequence ID" value="NZ_BHGK01000001.1"/>
</dbReference>
<dbReference type="Proteomes" id="UP000265643">
    <property type="component" value="Unassembled WGS sequence"/>
</dbReference>
<keyword evidence="5" id="KW-1185">Reference proteome</keyword>
<feature type="compositionally biased region" description="Polar residues" evidence="1">
    <location>
        <begin position="843"/>
        <end position="855"/>
    </location>
</feature>
<dbReference type="EMBL" id="BHGK01000001">
    <property type="protein sequence ID" value="GCA67665.1"/>
    <property type="molecule type" value="Genomic_DNA"/>
</dbReference>
<keyword evidence="3" id="KW-0732">Signal</keyword>
<keyword evidence="2" id="KW-0812">Transmembrane</keyword>
<accession>A0A391P2D9</accession>
<evidence type="ECO:0000256" key="2">
    <source>
        <dbReference type="SAM" id="Phobius"/>
    </source>
</evidence>
<evidence type="ECO:0000313" key="5">
    <source>
        <dbReference type="Proteomes" id="UP000265643"/>
    </source>
</evidence>
<keyword evidence="2" id="KW-0472">Membrane</keyword>
<dbReference type="PANTHER" id="PTHR45661">
    <property type="entry name" value="SURFACE ANTIGEN"/>
    <property type="match status" value="1"/>
</dbReference>
<name>A0A391P2D9_9FIRM</name>
<protein>
    <recommendedName>
        <fullName evidence="6">Cell surface protein</fullName>
    </recommendedName>
</protein>
<dbReference type="InterPro" id="IPR053139">
    <property type="entry name" value="Surface_bspA-like"/>
</dbReference>
<proteinExistence type="predicted"/>
<dbReference type="Pfam" id="PF13306">
    <property type="entry name" value="LRR_5"/>
    <property type="match status" value="5"/>
</dbReference>
<feature type="transmembrane region" description="Helical" evidence="2">
    <location>
        <begin position="869"/>
        <end position="888"/>
    </location>
</feature>
<evidence type="ECO:0000256" key="3">
    <source>
        <dbReference type="SAM" id="SignalP"/>
    </source>
</evidence>
<dbReference type="InterPro" id="IPR026906">
    <property type="entry name" value="LRR_5"/>
</dbReference>
<dbReference type="Gene3D" id="3.80.10.10">
    <property type="entry name" value="Ribonuclease Inhibitor"/>
    <property type="match status" value="5"/>
</dbReference>
<gene>
    <name evidence="4" type="ORF">KGMB01110_21010</name>
</gene>
<dbReference type="SUPFAM" id="SSF52058">
    <property type="entry name" value="L domain-like"/>
    <property type="match status" value="2"/>
</dbReference>
<dbReference type="PANTHER" id="PTHR45661:SF3">
    <property type="entry name" value="IG-LIKE DOMAIN-CONTAINING PROTEIN"/>
    <property type="match status" value="1"/>
</dbReference>
<feature type="region of interest" description="Disordered" evidence="1">
    <location>
        <begin position="156"/>
        <end position="185"/>
    </location>
</feature>
<keyword evidence="2" id="KW-1133">Transmembrane helix</keyword>
<dbReference type="InterPro" id="IPR032675">
    <property type="entry name" value="LRR_dom_sf"/>
</dbReference>